<accession>A0A517LV71</accession>
<dbReference type="Proteomes" id="UP000319557">
    <property type="component" value="Chromosome"/>
</dbReference>
<name>A0A517LV71_9BACT</name>
<evidence type="ECO:0000313" key="2">
    <source>
        <dbReference type="Proteomes" id="UP000319557"/>
    </source>
</evidence>
<evidence type="ECO:0000313" key="1">
    <source>
        <dbReference type="EMBL" id="QDS86524.1"/>
    </source>
</evidence>
<keyword evidence="2" id="KW-1185">Reference proteome</keyword>
<dbReference type="PROSITE" id="PS51257">
    <property type="entry name" value="PROKAR_LIPOPROTEIN"/>
    <property type="match status" value="1"/>
</dbReference>
<sequence>MESSSVKNIFNRLDGRCGLFVLLVLLPFFSLSVGCGGDGFDRVPFSGTVSVDGGVNRNGWMRGSSATAGTGSPNVTAVIENGKFAFPAERGPVPGSYNFEVTVTVPGKERESVGEVPAGVTESNETYITLQKTLVVPEGGGDGVVVEVTSADVVEN</sequence>
<proteinExistence type="predicted"/>
<dbReference type="KEGG" id="ruv:EC9_06880"/>
<gene>
    <name evidence="1" type="ORF">EC9_06880</name>
</gene>
<reference evidence="1 2" key="1">
    <citation type="submission" date="2019-02" db="EMBL/GenBank/DDBJ databases">
        <title>Deep-cultivation of Planctomycetes and their phenomic and genomic characterization uncovers novel biology.</title>
        <authorList>
            <person name="Wiegand S."/>
            <person name="Jogler M."/>
            <person name="Boedeker C."/>
            <person name="Pinto D."/>
            <person name="Vollmers J."/>
            <person name="Rivas-Marin E."/>
            <person name="Kohn T."/>
            <person name="Peeters S.H."/>
            <person name="Heuer A."/>
            <person name="Rast P."/>
            <person name="Oberbeckmann S."/>
            <person name="Bunk B."/>
            <person name="Jeske O."/>
            <person name="Meyerdierks A."/>
            <person name="Storesund J.E."/>
            <person name="Kallscheuer N."/>
            <person name="Luecker S."/>
            <person name="Lage O.M."/>
            <person name="Pohl T."/>
            <person name="Merkel B.J."/>
            <person name="Hornburger P."/>
            <person name="Mueller R.-W."/>
            <person name="Bruemmer F."/>
            <person name="Labrenz M."/>
            <person name="Spormann A.M."/>
            <person name="Op den Camp H."/>
            <person name="Overmann J."/>
            <person name="Amann R."/>
            <person name="Jetten M.S.M."/>
            <person name="Mascher T."/>
            <person name="Medema M.H."/>
            <person name="Devos D.P."/>
            <person name="Kaster A.-K."/>
            <person name="Ovreas L."/>
            <person name="Rohde M."/>
            <person name="Galperin M.Y."/>
            <person name="Jogler C."/>
        </authorList>
    </citation>
    <scope>NUCLEOTIDE SEQUENCE [LARGE SCALE GENOMIC DNA]</scope>
    <source>
        <strain evidence="1 2">EC9</strain>
    </source>
</reference>
<dbReference type="AlphaFoldDB" id="A0A517LV71"/>
<dbReference type="EMBL" id="CP036261">
    <property type="protein sequence ID" value="QDS86524.1"/>
    <property type="molecule type" value="Genomic_DNA"/>
</dbReference>
<protein>
    <recommendedName>
        <fullName evidence="3">Carboxypeptidase regulatory-like domain-containing protein</fullName>
    </recommendedName>
</protein>
<evidence type="ECO:0008006" key="3">
    <source>
        <dbReference type="Google" id="ProtNLM"/>
    </source>
</evidence>
<organism evidence="1 2">
    <name type="scientific">Rosistilla ulvae</name>
    <dbReference type="NCBI Taxonomy" id="1930277"/>
    <lineage>
        <taxon>Bacteria</taxon>
        <taxon>Pseudomonadati</taxon>
        <taxon>Planctomycetota</taxon>
        <taxon>Planctomycetia</taxon>
        <taxon>Pirellulales</taxon>
        <taxon>Pirellulaceae</taxon>
        <taxon>Rosistilla</taxon>
    </lineage>
</organism>